<dbReference type="InterPro" id="IPR036770">
    <property type="entry name" value="Ankyrin_rpt-contain_sf"/>
</dbReference>
<feature type="compositionally biased region" description="Basic and acidic residues" evidence="1">
    <location>
        <begin position="593"/>
        <end position="604"/>
    </location>
</feature>
<dbReference type="AlphaFoldDB" id="A0A9W6B891"/>
<keyword evidence="3" id="KW-1185">Reference proteome</keyword>
<sequence length="604" mass="64652">MNVAATPVLESASDIKTFCDLGWEIYERIAAFLPSNEVACTVRLISKSMASLFRGYRSVQLSEPVPHHAFLSHWSRPEALHNLTLKQRRQLLDLTARSGCLDNLQVASTAAGCPLTEEVLIVAAGSGHLDMCLWLLQRKCPCGPDAVAAAARAGHPAVAVLLLHEGMRASFQAWAAAAGAGHWAVCERLLADGMPCDARAPIAAARGGHVGLTHWLLQLPEIQLPRGSSLVIFQTELLEAAAYGFELAALQQLHQALRLQRPAAAAAGHDGDNDDDNGDYDRIDSSLQGNAGGALLAAALASPIPDWRAKVQWLQAQRCVIRDEDGIRLQEPEVLVRLPDCVERLDLLLRPHQQEGFLLQKTRTATDVLYAAIGAGNLSLVRYLREGRPWLPAHATRAAERAAEAGDLAILEELVALGWSINSSVVEAAVEGGHLHVLRWLEGPVAGPAGRVALRAAMGPWLARVAAESGSSLELLVWLRERGCRWSEWTFVTAAGAGCPAVVEGLVARGCPMPEAGEPYLSAVRNGDLVMLRCLRQLGCPWGPRCDTLNQQALTDRGVGSVCSPEVLRWLAAEGLQGHPEAAAPAGGCGDPDVGREPDAEEGR</sequence>
<dbReference type="Gene3D" id="1.25.40.20">
    <property type="entry name" value="Ankyrin repeat-containing domain"/>
    <property type="match status" value="2"/>
</dbReference>
<evidence type="ECO:0000313" key="3">
    <source>
        <dbReference type="Proteomes" id="UP001165080"/>
    </source>
</evidence>
<proteinExistence type="predicted"/>
<dbReference type="EMBL" id="BRXU01000001">
    <property type="protein sequence ID" value="GLC47658.1"/>
    <property type="molecule type" value="Genomic_DNA"/>
</dbReference>
<dbReference type="PANTHER" id="PTHR12393">
    <property type="entry name" value="SPHINGOMYELIN PHOSPHODIESTERASE RELATED"/>
    <property type="match status" value="1"/>
</dbReference>
<evidence type="ECO:0008006" key="4">
    <source>
        <dbReference type="Google" id="ProtNLM"/>
    </source>
</evidence>
<evidence type="ECO:0000313" key="2">
    <source>
        <dbReference type="EMBL" id="GLC47658.1"/>
    </source>
</evidence>
<evidence type="ECO:0000256" key="1">
    <source>
        <dbReference type="SAM" id="MobiDB-lite"/>
    </source>
</evidence>
<dbReference type="GO" id="GO:0030149">
    <property type="term" value="P:sphingolipid catabolic process"/>
    <property type="evidence" value="ECO:0007669"/>
    <property type="project" value="TreeGrafter"/>
</dbReference>
<name>A0A9W6B891_9CHLO</name>
<dbReference type="GO" id="GO:0071944">
    <property type="term" value="C:cell periphery"/>
    <property type="evidence" value="ECO:0007669"/>
    <property type="project" value="TreeGrafter"/>
</dbReference>
<feature type="region of interest" description="Disordered" evidence="1">
    <location>
        <begin position="581"/>
        <end position="604"/>
    </location>
</feature>
<accession>A0A9W6B891</accession>
<dbReference type="GO" id="GO:0004620">
    <property type="term" value="F:phospholipase activity"/>
    <property type="evidence" value="ECO:0007669"/>
    <property type="project" value="TreeGrafter"/>
</dbReference>
<dbReference type="OrthoDB" id="63514at2759"/>
<gene>
    <name evidence="2" type="primary">PLEST000740</name>
    <name evidence="2" type="ORF">PLESTB_000012400</name>
</gene>
<protein>
    <recommendedName>
        <fullName evidence="4">Ankyrin repeat domain-containing protein</fullName>
    </recommendedName>
</protein>
<dbReference type="GO" id="GO:0005783">
    <property type="term" value="C:endoplasmic reticulum"/>
    <property type="evidence" value="ECO:0007669"/>
    <property type="project" value="TreeGrafter"/>
</dbReference>
<dbReference type="Proteomes" id="UP001165080">
    <property type="component" value="Unassembled WGS sequence"/>
</dbReference>
<dbReference type="GO" id="GO:0016020">
    <property type="term" value="C:membrane"/>
    <property type="evidence" value="ECO:0007669"/>
    <property type="project" value="TreeGrafter"/>
</dbReference>
<reference evidence="2 3" key="1">
    <citation type="journal article" date="2023" name="Commun. Biol.">
        <title>Reorganization of the ancestral sex-determining regions during the evolution of trioecy in Pleodorina starrii.</title>
        <authorList>
            <person name="Takahashi K."/>
            <person name="Suzuki S."/>
            <person name="Kawai-Toyooka H."/>
            <person name="Yamamoto K."/>
            <person name="Hamaji T."/>
            <person name="Ootsuki R."/>
            <person name="Yamaguchi H."/>
            <person name="Kawachi M."/>
            <person name="Higashiyama T."/>
            <person name="Nozaki H."/>
        </authorList>
    </citation>
    <scope>NUCLEOTIDE SEQUENCE [LARGE SCALE GENOMIC DNA]</scope>
    <source>
        <strain evidence="2 3">NIES-4479</strain>
    </source>
</reference>
<dbReference type="GO" id="GO:0046513">
    <property type="term" value="P:ceramide biosynthetic process"/>
    <property type="evidence" value="ECO:0007669"/>
    <property type="project" value="TreeGrafter"/>
</dbReference>
<organism evidence="2 3">
    <name type="scientific">Pleodorina starrii</name>
    <dbReference type="NCBI Taxonomy" id="330485"/>
    <lineage>
        <taxon>Eukaryota</taxon>
        <taxon>Viridiplantae</taxon>
        <taxon>Chlorophyta</taxon>
        <taxon>core chlorophytes</taxon>
        <taxon>Chlorophyceae</taxon>
        <taxon>CS clade</taxon>
        <taxon>Chlamydomonadales</taxon>
        <taxon>Volvocaceae</taxon>
        <taxon>Pleodorina</taxon>
    </lineage>
</organism>
<comment type="caution">
    <text evidence="2">The sequence shown here is derived from an EMBL/GenBank/DDBJ whole genome shotgun (WGS) entry which is preliminary data.</text>
</comment>
<dbReference type="PANTHER" id="PTHR12393:SF6">
    <property type="entry name" value="SPHINGOMYELIN PHOSPHODIESTERASE 2"/>
    <property type="match status" value="1"/>
</dbReference>
<dbReference type="SUPFAM" id="SSF48403">
    <property type="entry name" value="Ankyrin repeat"/>
    <property type="match status" value="1"/>
</dbReference>